<gene>
    <name evidence="1" type="ORF">MTR64_20000</name>
</gene>
<dbReference type="Proteomes" id="UP001162880">
    <property type="component" value="Unassembled WGS sequence"/>
</dbReference>
<dbReference type="RefSeq" id="WP_243996308.1">
    <property type="nucleotide sequence ID" value="NZ_JALHLE010000044.1"/>
</dbReference>
<keyword evidence="2" id="KW-1185">Reference proteome</keyword>
<evidence type="ECO:0008006" key="3">
    <source>
        <dbReference type="Google" id="ProtNLM"/>
    </source>
</evidence>
<organism evidence="1 2">
    <name type="scientific">Novosphingobium album</name>
    <name type="common">ex Hu et al. 2023</name>
    <dbReference type="NCBI Taxonomy" id="2930093"/>
    <lineage>
        <taxon>Bacteria</taxon>
        <taxon>Pseudomonadati</taxon>
        <taxon>Pseudomonadota</taxon>
        <taxon>Alphaproteobacteria</taxon>
        <taxon>Sphingomonadales</taxon>
        <taxon>Sphingomonadaceae</taxon>
        <taxon>Novosphingobium</taxon>
    </lineage>
</organism>
<reference evidence="1" key="1">
    <citation type="submission" date="2022-03" db="EMBL/GenBank/DDBJ databases">
        <title>Identification of a novel bacterium isolated from mangrove sediments.</title>
        <authorList>
            <person name="Pan X."/>
        </authorList>
    </citation>
    <scope>NUCLEOTIDE SEQUENCE</scope>
    <source>
        <strain evidence="1">B2580</strain>
    </source>
</reference>
<dbReference type="SUPFAM" id="SSF54593">
    <property type="entry name" value="Glyoxalase/Bleomycin resistance protein/Dihydroxybiphenyl dioxygenase"/>
    <property type="match status" value="2"/>
</dbReference>
<dbReference type="InterPro" id="IPR029068">
    <property type="entry name" value="Glyas_Bleomycin-R_OHBP_Dase"/>
</dbReference>
<sequence>MSIDLLFGCCQIETCAHDLDAARTFLTDVLGGAPVEQELARQIAALIPGDAYDVDHVGCGRAVFQINRPSPAMAYRGNPSVHQQYLDTSGPCVTNLNYFVDDIAHAHALLTSLGAPTLIEGPSSAARALADYGEANTRPGADERPFLFMGTRNLIGFDLEIMEPNFLHFADQTTQFPAFVEPRPGASGGDLELHRLLIAVPDLQALLDSLRTIFTPASRSKPYALIDGPSGRSFRLALGGMEIEFCEPRGAAGDLARTLAERGPGVFTIAFGTADPAPLLERAAAAGIPAARQHTDHLGNPTALHSTLLASQTAAGFDTLVEPPEVFWCA</sequence>
<evidence type="ECO:0000313" key="2">
    <source>
        <dbReference type="Proteomes" id="UP001162880"/>
    </source>
</evidence>
<protein>
    <recommendedName>
        <fullName evidence="3">VOC family protein</fullName>
    </recommendedName>
</protein>
<proteinExistence type="predicted"/>
<name>A0ABT0B710_9SPHN</name>
<evidence type="ECO:0000313" key="1">
    <source>
        <dbReference type="EMBL" id="MCJ2180860.1"/>
    </source>
</evidence>
<comment type="caution">
    <text evidence="1">The sequence shown here is derived from an EMBL/GenBank/DDBJ whole genome shotgun (WGS) entry which is preliminary data.</text>
</comment>
<dbReference type="Gene3D" id="3.10.180.10">
    <property type="entry name" value="2,3-Dihydroxybiphenyl 1,2-Dioxygenase, domain 1"/>
    <property type="match status" value="2"/>
</dbReference>
<accession>A0ABT0B710</accession>
<dbReference type="EMBL" id="JALHLE010000044">
    <property type="protein sequence ID" value="MCJ2180860.1"/>
    <property type="molecule type" value="Genomic_DNA"/>
</dbReference>